<accession>A0A1H4GME2</accession>
<dbReference type="EMBL" id="FNQR01000016">
    <property type="protein sequence ID" value="SEB10008.1"/>
    <property type="molecule type" value="Genomic_DNA"/>
</dbReference>
<dbReference type="OrthoDB" id="2599887at2"/>
<dbReference type="RefSeq" id="WP_093046113.1">
    <property type="nucleotide sequence ID" value="NZ_FNQR01000016.1"/>
</dbReference>
<evidence type="ECO:0000313" key="1">
    <source>
        <dbReference type="EMBL" id="SEB10008.1"/>
    </source>
</evidence>
<keyword evidence="2" id="KW-1185">Reference proteome</keyword>
<dbReference type="Pfam" id="PF10970">
    <property type="entry name" value="GerPE"/>
    <property type="match status" value="1"/>
</dbReference>
<organism evidence="1 2">
    <name type="scientific">Thalassobacillus cyri</name>
    <dbReference type="NCBI Taxonomy" id="571932"/>
    <lineage>
        <taxon>Bacteria</taxon>
        <taxon>Bacillati</taxon>
        <taxon>Bacillota</taxon>
        <taxon>Bacilli</taxon>
        <taxon>Bacillales</taxon>
        <taxon>Bacillaceae</taxon>
        <taxon>Thalassobacillus</taxon>
    </lineage>
</organism>
<proteinExistence type="predicted"/>
<protein>
    <submittedName>
        <fullName evidence="1">Spore germination protein PE</fullName>
    </submittedName>
</protein>
<reference evidence="1 2" key="1">
    <citation type="submission" date="2016-10" db="EMBL/GenBank/DDBJ databases">
        <authorList>
            <person name="de Groot N.N."/>
        </authorList>
    </citation>
    <scope>NUCLEOTIDE SEQUENCE [LARGE SCALE GENOMIC DNA]</scope>
    <source>
        <strain evidence="1 2">CCM7597</strain>
    </source>
</reference>
<gene>
    <name evidence="1" type="ORF">SAMN05421743_11688</name>
</gene>
<dbReference type="InterPro" id="IPR024496">
    <property type="entry name" value="Spore_germ_GerPE"/>
</dbReference>
<sequence length="130" mass="15101">MNKRLVTLDDIKVTDVVYGSSFVIGDSWRATPFARVLAVQKEGTWFEEGRYNYEDYPIFTRQFKRLPPTKTVEDIHYHHNPTINVESVRINGVSTSSMIQIGSLGILEAESRVKHFRILQDEQEEDLRID</sequence>
<dbReference type="Proteomes" id="UP000198584">
    <property type="component" value="Unassembled WGS sequence"/>
</dbReference>
<dbReference type="AlphaFoldDB" id="A0A1H4GME2"/>
<evidence type="ECO:0000313" key="2">
    <source>
        <dbReference type="Proteomes" id="UP000198584"/>
    </source>
</evidence>
<name>A0A1H4GME2_9BACI</name>
<dbReference type="STRING" id="571932.SAMN05421743_11688"/>